<evidence type="ECO:0000256" key="1">
    <source>
        <dbReference type="SAM" id="Coils"/>
    </source>
</evidence>
<feature type="coiled-coil region" evidence="1">
    <location>
        <begin position="361"/>
        <end position="406"/>
    </location>
</feature>
<dbReference type="OrthoDB" id="5360240at2"/>
<dbReference type="STRING" id="824.CGRAC_0208"/>
<proteinExistence type="predicted"/>
<dbReference type="AlphaFoldDB" id="C8PFE6"/>
<keyword evidence="1" id="KW-0175">Coiled coil</keyword>
<accession>C8PFE6</accession>
<protein>
    <submittedName>
        <fullName evidence="2">Uncharacterized protein</fullName>
    </submittedName>
</protein>
<evidence type="ECO:0000313" key="3">
    <source>
        <dbReference type="Proteomes" id="UP000005709"/>
    </source>
</evidence>
<dbReference type="Proteomes" id="UP000005709">
    <property type="component" value="Unassembled WGS sequence"/>
</dbReference>
<name>C8PFE6_9BACT</name>
<evidence type="ECO:0000313" key="2">
    <source>
        <dbReference type="EMBL" id="EEV18412.1"/>
    </source>
</evidence>
<sequence length="461" mass="51105">MAFFNPHKVDFNYDTQMIDAVGAVGKSLYEIYKDNVAKNQNQAQLDETNRANLMKEYLYGQKNQETARHNQAAEAEIAKKNAFDQDLGLRNFYSTDALRRAQIGNLYADNARQNAQLQWNMSQARDKAQAEQEKQAGIDMAWYNAGQQGGQFGELPQGLSDAEKINLGRQYRLQTEAQGGINKAQEPILKQQEAQRKQKQIDAEADIIFNTLGGKIPQGMTDPQAQREYINAYAAAKTNPQLVKQTETSAGQKNAIALNQKKFLEGMSALNAGENFINTTSNLNSLTGKGIETQSGIFDRAVNTLGSNVSTDAAAFNASADRWARARQNLQKGNGNFNYTTFRDNLNPGITGSQTAQETAINSYIQDLMEVQNVIDNLRAQGYAGADDYQRQLDAKMKSIEDIRELLAGKKKGAKASSGEATQLFMQKMGVPTNSAPQRGYSPSDDLRQRLDEIGIFNEEF</sequence>
<reference evidence="2 3" key="1">
    <citation type="submission" date="2009-07" db="EMBL/GenBank/DDBJ databases">
        <authorList>
            <person name="Madupu R."/>
            <person name="Sebastian Y."/>
            <person name="Durkin A.S."/>
            <person name="Torralba M."/>
            <person name="Methe B."/>
            <person name="Sutton G.G."/>
            <person name="Strausberg R.L."/>
            <person name="Nelson K.E."/>
        </authorList>
    </citation>
    <scope>NUCLEOTIDE SEQUENCE [LARGE SCALE GENOMIC DNA]</scope>
    <source>
        <strain evidence="2 3">RM3268</strain>
    </source>
</reference>
<gene>
    <name evidence="2" type="ORF">CAMGR0001_2103</name>
</gene>
<organism evidence="2 3">
    <name type="scientific">Campylobacter gracilis RM3268</name>
    <dbReference type="NCBI Taxonomy" id="553220"/>
    <lineage>
        <taxon>Bacteria</taxon>
        <taxon>Pseudomonadati</taxon>
        <taxon>Campylobacterota</taxon>
        <taxon>Epsilonproteobacteria</taxon>
        <taxon>Campylobacterales</taxon>
        <taxon>Campylobacteraceae</taxon>
        <taxon>Campylobacter</taxon>
    </lineage>
</organism>
<comment type="caution">
    <text evidence="2">The sequence shown here is derived from an EMBL/GenBank/DDBJ whole genome shotgun (WGS) entry which is preliminary data.</text>
</comment>
<dbReference type="eggNOG" id="ENOG5031AWR">
    <property type="taxonomic scope" value="Bacteria"/>
</dbReference>
<dbReference type="RefSeq" id="WP_005869957.1">
    <property type="nucleotide sequence ID" value="NZ_ACYG01000014.1"/>
</dbReference>
<keyword evidence="3" id="KW-1185">Reference proteome</keyword>
<dbReference type="EMBL" id="ACYG01000014">
    <property type="protein sequence ID" value="EEV18412.1"/>
    <property type="molecule type" value="Genomic_DNA"/>
</dbReference>